<evidence type="ECO:0000256" key="2">
    <source>
        <dbReference type="ARBA" id="ARBA00009209"/>
    </source>
</evidence>
<comment type="similarity">
    <text evidence="2">Belongs to the glycosyl hydrolase 8 (cellulase D) family.</text>
</comment>
<comment type="caution">
    <text evidence="8">The sequence shown here is derived from an EMBL/GenBank/DDBJ whole genome shotgun (WGS) entry which is preliminary data.</text>
</comment>
<dbReference type="RefSeq" id="WP_196986151.1">
    <property type="nucleotide sequence ID" value="NZ_JADWYS010000001.1"/>
</dbReference>
<evidence type="ECO:0000313" key="9">
    <source>
        <dbReference type="Proteomes" id="UP000651050"/>
    </source>
</evidence>
<dbReference type="PRINTS" id="PR00735">
    <property type="entry name" value="GLHYDRLASE8"/>
</dbReference>
<keyword evidence="9" id="KW-1185">Reference proteome</keyword>
<dbReference type="EC" id="3.2.1.4" evidence="3"/>
<dbReference type="GO" id="GO:0008810">
    <property type="term" value="F:cellulase activity"/>
    <property type="evidence" value="ECO:0007669"/>
    <property type="project" value="UniProtKB-EC"/>
</dbReference>
<accession>A0A931MHK7</accession>
<dbReference type="EMBL" id="JADWYS010000001">
    <property type="protein sequence ID" value="MBG9388280.1"/>
    <property type="molecule type" value="Genomic_DNA"/>
</dbReference>
<dbReference type="Proteomes" id="UP000651050">
    <property type="component" value="Unassembled WGS sequence"/>
</dbReference>
<keyword evidence="4" id="KW-0378">Hydrolase</keyword>
<dbReference type="InterPro" id="IPR002037">
    <property type="entry name" value="Glyco_hydro_8"/>
</dbReference>
<dbReference type="AlphaFoldDB" id="A0A931MHK7"/>
<evidence type="ECO:0000256" key="6">
    <source>
        <dbReference type="ARBA" id="ARBA00023295"/>
    </source>
</evidence>
<evidence type="ECO:0000256" key="4">
    <source>
        <dbReference type="ARBA" id="ARBA00022801"/>
    </source>
</evidence>
<dbReference type="PROSITE" id="PS51257">
    <property type="entry name" value="PROKAR_LIPOPROTEIN"/>
    <property type="match status" value="1"/>
</dbReference>
<proteinExistence type="inferred from homology"/>
<dbReference type="SUPFAM" id="SSF48208">
    <property type="entry name" value="Six-hairpin glycosidases"/>
    <property type="match status" value="1"/>
</dbReference>
<keyword evidence="7" id="KW-0119">Carbohydrate metabolism</keyword>
<dbReference type="GO" id="GO:0030245">
    <property type="term" value="P:cellulose catabolic process"/>
    <property type="evidence" value="ECO:0007669"/>
    <property type="project" value="UniProtKB-KW"/>
</dbReference>
<evidence type="ECO:0000256" key="1">
    <source>
        <dbReference type="ARBA" id="ARBA00000966"/>
    </source>
</evidence>
<reference evidence="8" key="1">
    <citation type="submission" date="2020-11" db="EMBL/GenBank/DDBJ databases">
        <title>Bacterial whole genome sequence for Caenimonas sp. DR4.4.</title>
        <authorList>
            <person name="Le V."/>
            <person name="Ko S.-R."/>
            <person name="Ahn C.-Y."/>
            <person name="Oh H.-M."/>
        </authorList>
    </citation>
    <scope>NUCLEOTIDE SEQUENCE</scope>
    <source>
        <strain evidence="8">DR4.4</strain>
    </source>
</reference>
<dbReference type="InterPro" id="IPR008928">
    <property type="entry name" value="6-hairpin_glycosidase_sf"/>
</dbReference>
<evidence type="ECO:0000313" key="8">
    <source>
        <dbReference type="EMBL" id="MBG9388280.1"/>
    </source>
</evidence>
<dbReference type="Gene3D" id="1.50.10.10">
    <property type="match status" value="1"/>
</dbReference>
<evidence type="ECO:0000256" key="3">
    <source>
        <dbReference type="ARBA" id="ARBA00012601"/>
    </source>
</evidence>
<keyword evidence="5" id="KW-0136">Cellulose degradation</keyword>
<dbReference type="InterPro" id="IPR012341">
    <property type="entry name" value="6hp_glycosidase-like_sf"/>
</dbReference>
<evidence type="ECO:0000256" key="5">
    <source>
        <dbReference type="ARBA" id="ARBA00023001"/>
    </source>
</evidence>
<keyword evidence="6" id="KW-0326">Glycosidase</keyword>
<gene>
    <name evidence="8" type="ORF">I5803_09625</name>
</gene>
<dbReference type="Pfam" id="PF01270">
    <property type="entry name" value="Glyco_hydro_8"/>
    <property type="match status" value="1"/>
</dbReference>
<organism evidence="8 9">
    <name type="scientific">Caenimonas aquaedulcis</name>
    <dbReference type="NCBI Taxonomy" id="2793270"/>
    <lineage>
        <taxon>Bacteria</taxon>
        <taxon>Pseudomonadati</taxon>
        <taxon>Pseudomonadota</taxon>
        <taxon>Betaproteobacteria</taxon>
        <taxon>Burkholderiales</taxon>
        <taxon>Comamonadaceae</taxon>
        <taxon>Caenimonas</taxon>
    </lineage>
</organism>
<protein>
    <recommendedName>
        <fullName evidence="3">cellulase</fullName>
        <ecNumber evidence="3">3.2.1.4</ecNumber>
    </recommendedName>
</protein>
<name>A0A931MHK7_9BURK</name>
<sequence>MRRRFFLQSATSAAVVALTGCGGGGGGGTVAATGTDSAYTPPAAAPVAGTQQPLSATATPSAAAAYPFGARLDKYAAGIAPSQSAESMDTLLKTQYSAWKAARIVDASSIVAGGYAVLFSNSSYMTVSEGMGYGMLLAALFAGHDPQAQQLFDGLLAVVRARPAYAVIPFDPNGKYLNEWRINANGTSGGEGWSAMDGDLDIAMALLMADRQWGSSGTWNYLQEGKNTIEALKTWSMNPDGSTRGLPSAKNNRTSDYMIGHFRAFAAATGDKLWDKAVDKAYKLLNRMQTVYSPVGLMPDFVMNTDNDDGAQPSTGYIGDGNDKEGYFWWNACRNPWRFSSDFVLSGDTRFQQITGRMIDFFQSSSKGDPANIGMGYALDGTILMGGNFPGGNSAAYHGPICAGACVDARFQGFLDTMWNWNATHLTTGYYDSEIQLLSMAVASGNWWSTAKR</sequence>
<comment type="catalytic activity">
    <reaction evidence="1">
        <text>Endohydrolysis of (1-&gt;4)-beta-D-glucosidic linkages in cellulose, lichenin and cereal beta-D-glucans.</text>
        <dbReference type="EC" id="3.2.1.4"/>
    </reaction>
</comment>
<evidence type="ECO:0000256" key="7">
    <source>
        <dbReference type="ARBA" id="ARBA00023326"/>
    </source>
</evidence>
<keyword evidence="7" id="KW-0624">Polysaccharide degradation</keyword>